<dbReference type="InterPro" id="IPR056951">
    <property type="entry name" value="Phage_connect_2"/>
</dbReference>
<gene>
    <name evidence="1" type="ORF">EV209_1341</name>
</gene>
<dbReference type="EMBL" id="SGXF01000002">
    <property type="protein sequence ID" value="RZT00905.1"/>
    <property type="molecule type" value="Genomic_DNA"/>
</dbReference>
<keyword evidence="2" id="KW-1185">Reference proteome</keyword>
<dbReference type="Proteomes" id="UP000292927">
    <property type="component" value="Unassembled WGS sequence"/>
</dbReference>
<sequence>MELKELKSRVRVKADTADEEIKGLVAACESDMRMRGIYGTEADPLYAQAIVLYCKANYGYDDNTERFREAYESLRDSMALSGDYSLGVMGYGG</sequence>
<dbReference type="RefSeq" id="WP_130434352.1">
    <property type="nucleotide sequence ID" value="NZ_SGXF01000002.1"/>
</dbReference>
<evidence type="ECO:0008006" key="3">
    <source>
        <dbReference type="Google" id="ProtNLM"/>
    </source>
</evidence>
<evidence type="ECO:0000313" key="1">
    <source>
        <dbReference type="EMBL" id="RZT00905.1"/>
    </source>
</evidence>
<organism evidence="1 2">
    <name type="scientific">Cuneatibacter caecimuris</name>
    <dbReference type="NCBI Taxonomy" id="1796618"/>
    <lineage>
        <taxon>Bacteria</taxon>
        <taxon>Bacillati</taxon>
        <taxon>Bacillota</taxon>
        <taxon>Clostridia</taxon>
        <taxon>Lachnospirales</taxon>
        <taxon>Lachnospiraceae</taxon>
        <taxon>Cuneatibacter</taxon>
    </lineage>
</organism>
<protein>
    <recommendedName>
        <fullName evidence="3">Gp6-like head-tail connector protein</fullName>
    </recommendedName>
</protein>
<dbReference type="OrthoDB" id="2889166at2"/>
<evidence type="ECO:0000313" key="2">
    <source>
        <dbReference type="Proteomes" id="UP000292927"/>
    </source>
</evidence>
<name>A0A4Q7PK78_9FIRM</name>
<accession>A0A4Q7PK78</accession>
<comment type="caution">
    <text evidence="1">The sequence shown here is derived from an EMBL/GenBank/DDBJ whole genome shotgun (WGS) entry which is preliminary data.</text>
</comment>
<reference evidence="1 2" key="1">
    <citation type="submission" date="2019-02" db="EMBL/GenBank/DDBJ databases">
        <title>Genomic Encyclopedia of Type Strains, Phase IV (KMG-IV): sequencing the most valuable type-strain genomes for metagenomic binning, comparative biology and taxonomic classification.</title>
        <authorList>
            <person name="Goeker M."/>
        </authorList>
    </citation>
    <scope>NUCLEOTIDE SEQUENCE [LARGE SCALE GENOMIC DNA]</scope>
    <source>
        <strain evidence="1 2">DSM 29486</strain>
    </source>
</reference>
<dbReference type="AlphaFoldDB" id="A0A4Q7PK78"/>
<dbReference type="Pfam" id="PF24829">
    <property type="entry name" value="Phage_connect_2"/>
    <property type="match status" value="1"/>
</dbReference>
<proteinExistence type="predicted"/>